<dbReference type="Proteomes" id="UP000179243">
    <property type="component" value="Unassembled WGS sequence"/>
</dbReference>
<sequence>MNNTCIALLGSTRATMACEELCLAAGVQCAIVPVPREITAECGVALEAARADQSRIQSLCENAGFAPQFFHRYES</sequence>
<evidence type="ECO:0000313" key="2">
    <source>
        <dbReference type="EMBL" id="OGK06166.1"/>
    </source>
</evidence>
<evidence type="ECO:0000313" key="3">
    <source>
        <dbReference type="Proteomes" id="UP000179243"/>
    </source>
</evidence>
<proteinExistence type="predicted"/>
<dbReference type="EMBL" id="MFYX01000035">
    <property type="protein sequence ID" value="OGK06166.1"/>
    <property type="molecule type" value="Genomic_DNA"/>
</dbReference>
<gene>
    <name evidence="2" type="ORF">A2519_22675</name>
</gene>
<name>A0A1F7FI78_UNCRA</name>
<dbReference type="Pfam" id="PF11823">
    <property type="entry name" value="Se_S_carrier"/>
    <property type="match status" value="1"/>
</dbReference>
<dbReference type="AlphaFoldDB" id="A0A1F7FI78"/>
<dbReference type="InterPro" id="IPR021778">
    <property type="entry name" value="Se/S_carrier-like"/>
</dbReference>
<evidence type="ECO:0000259" key="1">
    <source>
        <dbReference type="Pfam" id="PF11823"/>
    </source>
</evidence>
<feature type="domain" description="Putative Se/S carrier protein-like" evidence="1">
    <location>
        <begin position="5"/>
        <end position="71"/>
    </location>
</feature>
<comment type="caution">
    <text evidence="2">The sequence shown here is derived from an EMBL/GenBank/DDBJ whole genome shotgun (WGS) entry which is preliminary data.</text>
</comment>
<protein>
    <recommendedName>
        <fullName evidence="1">Putative Se/S carrier protein-like domain-containing protein</fullName>
    </recommendedName>
</protein>
<organism evidence="2 3">
    <name type="scientific">Candidatus Raymondbacteria bacterium RIFOXYD12_FULL_49_13</name>
    <dbReference type="NCBI Taxonomy" id="1817890"/>
    <lineage>
        <taxon>Bacteria</taxon>
        <taxon>Raymondiibacteriota</taxon>
    </lineage>
</organism>
<accession>A0A1F7FI78</accession>
<reference evidence="2 3" key="1">
    <citation type="journal article" date="2016" name="Nat. Commun.">
        <title>Thousands of microbial genomes shed light on interconnected biogeochemical processes in an aquifer system.</title>
        <authorList>
            <person name="Anantharaman K."/>
            <person name="Brown C.T."/>
            <person name="Hug L.A."/>
            <person name="Sharon I."/>
            <person name="Castelle C.J."/>
            <person name="Probst A.J."/>
            <person name="Thomas B.C."/>
            <person name="Singh A."/>
            <person name="Wilkins M.J."/>
            <person name="Karaoz U."/>
            <person name="Brodie E.L."/>
            <person name="Williams K.H."/>
            <person name="Hubbard S.S."/>
            <person name="Banfield J.F."/>
        </authorList>
    </citation>
    <scope>NUCLEOTIDE SEQUENCE [LARGE SCALE GENOMIC DNA]</scope>
</reference>